<evidence type="ECO:0000256" key="5">
    <source>
        <dbReference type="ARBA" id="ARBA00023163"/>
    </source>
</evidence>
<dbReference type="SUPFAM" id="SSF57701">
    <property type="entry name" value="Zn2/Cys6 DNA-binding domain"/>
    <property type="match status" value="1"/>
</dbReference>
<dbReference type="PANTHER" id="PTHR47338:SF3">
    <property type="entry name" value="C6 FINGER DOMAIN TRANSCRIPTION FACTOR DBAA-RELATED"/>
    <property type="match status" value="1"/>
</dbReference>
<evidence type="ECO:0000256" key="3">
    <source>
        <dbReference type="ARBA" id="ARBA00023015"/>
    </source>
</evidence>
<dbReference type="SMART" id="SM00906">
    <property type="entry name" value="Fungal_trans"/>
    <property type="match status" value="1"/>
</dbReference>
<dbReference type="Proteomes" id="UP000243515">
    <property type="component" value="Unassembled WGS sequence"/>
</dbReference>
<accession>A0A232M5T1</accession>
<feature type="domain" description="Zn(2)-C6 fungal-type" evidence="8">
    <location>
        <begin position="21"/>
        <end position="51"/>
    </location>
</feature>
<evidence type="ECO:0000256" key="2">
    <source>
        <dbReference type="ARBA" id="ARBA00022723"/>
    </source>
</evidence>
<dbReference type="PANTHER" id="PTHR47338">
    <property type="entry name" value="ZN(II)2CYS6 TRANSCRIPTION FACTOR (EUROFUNG)-RELATED"/>
    <property type="match status" value="1"/>
</dbReference>
<dbReference type="GO" id="GO:0008270">
    <property type="term" value="F:zinc ion binding"/>
    <property type="evidence" value="ECO:0007669"/>
    <property type="project" value="InterPro"/>
</dbReference>
<dbReference type="GO" id="GO:0006351">
    <property type="term" value="P:DNA-templated transcription"/>
    <property type="evidence" value="ECO:0007669"/>
    <property type="project" value="InterPro"/>
</dbReference>
<evidence type="ECO:0000256" key="4">
    <source>
        <dbReference type="ARBA" id="ARBA00023125"/>
    </source>
</evidence>
<keyword evidence="4" id="KW-0238">DNA-binding</keyword>
<dbReference type="PROSITE" id="PS50048">
    <property type="entry name" value="ZN2_CY6_FUNGAL_2"/>
    <property type="match status" value="1"/>
</dbReference>
<comment type="subcellular location">
    <subcellularLocation>
        <location evidence="1">Nucleus</location>
    </subcellularLocation>
</comment>
<proteinExistence type="predicted"/>
<keyword evidence="3" id="KW-0805">Transcription regulation</keyword>
<dbReference type="InterPro" id="IPR050815">
    <property type="entry name" value="TF_fung"/>
</dbReference>
<keyword evidence="2" id="KW-0479">Metal-binding</keyword>
<dbReference type="SMART" id="SM00066">
    <property type="entry name" value="GAL4"/>
    <property type="match status" value="1"/>
</dbReference>
<sequence length="563" mass="65079">MFSPTSDGKPPSQSRQQPGSACEECRRRKLRCDRQQPKCGLCIESGVVCNTSTSRPRGPKRGHLKALITRIAALESRLIEQQGEIVTGDHFLNLMEGSTFNGVPNEDQQRMQQYRTPTSDTETNSNNHFTDERPYELQPISPGTCVSELMRADLDQSYFDRVHIFAPFLHRRRYFSWAREPVKSDSRTCLQFSMWTMAASLSAQFQHLSHSLYRDTRQLLEALDSKDNRMEHIDIHQAQAWILLAIYEFMRMNYRRGWLSAGRSFRLVQLMRLYEIDSPSNSLAEQTKVPSPGDWVEIEEKRRTFWMAYTLDRLVSMHNEWPLTLNEQVISTRLPAPELEFQSGRPVLTGFLSEAIASSDHAILSSFVECINLATICGRSISHRQRSTVERVYGDVSQDFWDRHQWLDDILTQRMQILSLHYPSASEQVDPMLLFTNMVAQTTVIYLYKTIESMSWETGEYQIAVLSYEKRAMCAAKEIVMLAKALSQLSYFKVHPFTPIPLFICAEFLLTHRDLDVSIDIQLEEILEALRDLKNVNNLANDYLNLFEPEGDRGHFGHIENRL</sequence>
<comment type="caution">
    <text evidence="9">The sequence shown here is derived from an EMBL/GenBank/DDBJ whole genome shotgun (WGS) entry which is preliminary data.</text>
</comment>
<dbReference type="CDD" id="cd12148">
    <property type="entry name" value="fungal_TF_MHR"/>
    <property type="match status" value="1"/>
</dbReference>
<dbReference type="GO" id="GO:0005634">
    <property type="term" value="C:nucleus"/>
    <property type="evidence" value="ECO:0007669"/>
    <property type="project" value="UniProtKB-SubCell"/>
</dbReference>
<dbReference type="CDD" id="cd00067">
    <property type="entry name" value="GAL4"/>
    <property type="match status" value="1"/>
</dbReference>
<evidence type="ECO:0000313" key="10">
    <source>
        <dbReference type="Proteomes" id="UP000243515"/>
    </source>
</evidence>
<dbReference type="PROSITE" id="PS00463">
    <property type="entry name" value="ZN2_CY6_FUNGAL_1"/>
    <property type="match status" value="1"/>
</dbReference>
<dbReference type="OrthoDB" id="3037908at2759"/>
<dbReference type="EMBL" id="NPHW01002369">
    <property type="protein sequence ID" value="OXV11654.1"/>
    <property type="molecule type" value="Genomic_DNA"/>
</dbReference>
<keyword evidence="10" id="KW-1185">Reference proteome</keyword>
<keyword evidence="5" id="KW-0804">Transcription</keyword>
<feature type="compositionally biased region" description="Polar residues" evidence="7">
    <location>
        <begin position="116"/>
        <end position="128"/>
    </location>
</feature>
<feature type="compositionally biased region" description="Polar residues" evidence="7">
    <location>
        <begin position="1"/>
        <end position="19"/>
    </location>
</feature>
<protein>
    <recommendedName>
        <fullName evidence="8">Zn(2)-C6 fungal-type domain-containing protein</fullName>
    </recommendedName>
</protein>
<evidence type="ECO:0000256" key="1">
    <source>
        <dbReference type="ARBA" id="ARBA00004123"/>
    </source>
</evidence>
<name>A0A232M5T1_9EURO</name>
<evidence type="ECO:0000256" key="7">
    <source>
        <dbReference type="SAM" id="MobiDB-lite"/>
    </source>
</evidence>
<feature type="region of interest" description="Disordered" evidence="7">
    <location>
        <begin position="116"/>
        <end position="137"/>
    </location>
</feature>
<dbReference type="InterPro" id="IPR001138">
    <property type="entry name" value="Zn2Cys6_DnaBD"/>
</dbReference>
<reference evidence="9 10" key="1">
    <citation type="journal article" date="2015" name="Environ. Microbiol.">
        <title>Metagenome sequence of Elaphomyces granulatus from sporocarp tissue reveals Ascomycota ectomycorrhizal fingerprints of genome expansion and a Proteobacteria-rich microbiome.</title>
        <authorList>
            <person name="Quandt C.A."/>
            <person name="Kohler A."/>
            <person name="Hesse C.N."/>
            <person name="Sharpton T.J."/>
            <person name="Martin F."/>
            <person name="Spatafora J.W."/>
        </authorList>
    </citation>
    <scope>NUCLEOTIDE SEQUENCE [LARGE SCALE GENOMIC DNA]</scope>
    <source>
        <strain evidence="9 10">OSC145934</strain>
    </source>
</reference>
<gene>
    <name evidence="9" type="ORF">Egran_00584</name>
</gene>
<dbReference type="GO" id="GO:0000981">
    <property type="term" value="F:DNA-binding transcription factor activity, RNA polymerase II-specific"/>
    <property type="evidence" value="ECO:0007669"/>
    <property type="project" value="InterPro"/>
</dbReference>
<dbReference type="Pfam" id="PF04082">
    <property type="entry name" value="Fungal_trans"/>
    <property type="match status" value="1"/>
</dbReference>
<evidence type="ECO:0000313" key="9">
    <source>
        <dbReference type="EMBL" id="OXV11654.1"/>
    </source>
</evidence>
<dbReference type="GO" id="GO:0003677">
    <property type="term" value="F:DNA binding"/>
    <property type="evidence" value="ECO:0007669"/>
    <property type="project" value="UniProtKB-KW"/>
</dbReference>
<feature type="region of interest" description="Disordered" evidence="7">
    <location>
        <begin position="1"/>
        <end position="20"/>
    </location>
</feature>
<organism evidence="9 10">
    <name type="scientific">Elaphomyces granulatus</name>
    <dbReference type="NCBI Taxonomy" id="519963"/>
    <lineage>
        <taxon>Eukaryota</taxon>
        <taxon>Fungi</taxon>
        <taxon>Dikarya</taxon>
        <taxon>Ascomycota</taxon>
        <taxon>Pezizomycotina</taxon>
        <taxon>Eurotiomycetes</taxon>
        <taxon>Eurotiomycetidae</taxon>
        <taxon>Eurotiales</taxon>
        <taxon>Elaphomycetaceae</taxon>
        <taxon>Elaphomyces</taxon>
    </lineage>
</organism>
<evidence type="ECO:0000256" key="6">
    <source>
        <dbReference type="ARBA" id="ARBA00023242"/>
    </source>
</evidence>
<dbReference type="AlphaFoldDB" id="A0A232M5T1"/>
<dbReference type="Gene3D" id="4.10.240.10">
    <property type="entry name" value="Zn(2)-C6 fungal-type DNA-binding domain"/>
    <property type="match status" value="1"/>
</dbReference>
<evidence type="ECO:0000259" key="8">
    <source>
        <dbReference type="PROSITE" id="PS50048"/>
    </source>
</evidence>
<keyword evidence="6" id="KW-0539">Nucleus</keyword>
<dbReference type="Pfam" id="PF00172">
    <property type="entry name" value="Zn_clus"/>
    <property type="match status" value="1"/>
</dbReference>
<dbReference type="InterPro" id="IPR007219">
    <property type="entry name" value="XnlR_reg_dom"/>
</dbReference>
<dbReference type="InterPro" id="IPR036864">
    <property type="entry name" value="Zn2-C6_fun-type_DNA-bd_sf"/>
</dbReference>